<organism evidence="2">
    <name type="scientific">uncultured Pyrinomonadaceae bacterium</name>
    <dbReference type="NCBI Taxonomy" id="2283094"/>
    <lineage>
        <taxon>Bacteria</taxon>
        <taxon>Pseudomonadati</taxon>
        <taxon>Acidobacteriota</taxon>
        <taxon>Blastocatellia</taxon>
        <taxon>Blastocatellales</taxon>
        <taxon>Pyrinomonadaceae</taxon>
        <taxon>environmental samples</taxon>
    </lineage>
</organism>
<reference evidence="2" key="1">
    <citation type="submission" date="2020-02" db="EMBL/GenBank/DDBJ databases">
        <authorList>
            <person name="Meier V. D."/>
        </authorList>
    </citation>
    <scope>NUCLEOTIDE SEQUENCE</scope>
    <source>
        <strain evidence="2">AVDCRST_MAG74</strain>
    </source>
</reference>
<sequence length="164" mass="19006">MNMKKQILSFLFLLSLVFSVSAQVKETRKVDEFENTNCDDYRARMDNLLIEVNNFPNAKGYVFVYEGKLKQRIYDKNGKPKGIKYVSPEVGTAKELIGYLKNHLLFRNYPSDKIVFIEAGFREKLAVELWIVPNEVNSPKPTPTLKKIKQRKQTCKPFGFCGEM</sequence>
<dbReference type="EMBL" id="CADCUR010000276">
    <property type="protein sequence ID" value="CAA9422331.1"/>
    <property type="molecule type" value="Genomic_DNA"/>
</dbReference>
<proteinExistence type="predicted"/>
<accession>A0A6J4PQ02</accession>
<keyword evidence="1" id="KW-0732">Signal</keyword>
<gene>
    <name evidence="2" type="ORF">AVDCRST_MAG74-3078</name>
</gene>
<evidence type="ECO:0000256" key="1">
    <source>
        <dbReference type="SAM" id="SignalP"/>
    </source>
</evidence>
<protein>
    <submittedName>
        <fullName evidence="2">Uncharacterized protein</fullName>
    </submittedName>
</protein>
<dbReference type="AlphaFoldDB" id="A0A6J4PQ02"/>
<name>A0A6J4PQ02_9BACT</name>
<evidence type="ECO:0000313" key="2">
    <source>
        <dbReference type="EMBL" id="CAA9422331.1"/>
    </source>
</evidence>
<feature type="chain" id="PRO_5026739394" evidence="1">
    <location>
        <begin position="23"/>
        <end position="164"/>
    </location>
</feature>
<feature type="signal peptide" evidence="1">
    <location>
        <begin position="1"/>
        <end position="22"/>
    </location>
</feature>